<dbReference type="EMBL" id="JACXAD010000020">
    <property type="protein sequence ID" value="MBD2769482.1"/>
    <property type="molecule type" value="Genomic_DNA"/>
</dbReference>
<protein>
    <submittedName>
        <fullName evidence="1">Uncharacterized protein</fullName>
    </submittedName>
</protein>
<organism evidence="1 2">
    <name type="scientific">Hymenobacter montanus</name>
    <dbReference type="NCBI Taxonomy" id="2771359"/>
    <lineage>
        <taxon>Bacteria</taxon>
        <taxon>Pseudomonadati</taxon>
        <taxon>Bacteroidota</taxon>
        <taxon>Cytophagia</taxon>
        <taxon>Cytophagales</taxon>
        <taxon>Hymenobacteraceae</taxon>
        <taxon>Hymenobacter</taxon>
    </lineage>
</organism>
<keyword evidence="2" id="KW-1185">Reference proteome</keyword>
<name>A0A927GKE5_9BACT</name>
<dbReference type="RefSeq" id="WP_191006293.1">
    <property type="nucleotide sequence ID" value="NZ_JACXAD010000020.1"/>
</dbReference>
<proteinExistence type="predicted"/>
<comment type="caution">
    <text evidence="1">The sequence shown here is derived from an EMBL/GenBank/DDBJ whole genome shotgun (WGS) entry which is preliminary data.</text>
</comment>
<dbReference type="AlphaFoldDB" id="A0A927GKE5"/>
<sequence>MIHLIPEKVDFRISTTGVEVLYTEAGGAIITLDTQKRSDYFATDRYTRTHITFDIVAELKCIKLNFYEFNYDNYSILRMEDTLSGIEYWQKYAHTYENGFYSVSNSEILNKMSLVYDPQKRLNLKHYLIICYDSYIELVASGYTLKEEY</sequence>
<gene>
    <name evidence="1" type="ORF">IC235_16460</name>
</gene>
<dbReference type="Proteomes" id="UP000612233">
    <property type="component" value="Unassembled WGS sequence"/>
</dbReference>
<evidence type="ECO:0000313" key="2">
    <source>
        <dbReference type="Proteomes" id="UP000612233"/>
    </source>
</evidence>
<accession>A0A927GKE5</accession>
<evidence type="ECO:0000313" key="1">
    <source>
        <dbReference type="EMBL" id="MBD2769482.1"/>
    </source>
</evidence>
<reference evidence="1" key="1">
    <citation type="submission" date="2020-09" db="EMBL/GenBank/DDBJ databases">
        <authorList>
            <person name="Kim M.K."/>
        </authorList>
    </citation>
    <scope>NUCLEOTIDE SEQUENCE</scope>
    <source>
        <strain evidence="1">BT664</strain>
    </source>
</reference>